<evidence type="ECO:0000313" key="3">
    <source>
        <dbReference type="Proteomes" id="UP000517523"/>
    </source>
</evidence>
<accession>A0A839TYT8</accession>
<name>A0A839TYT8_9BACL</name>
<evidence type="ECO:0000313" key="2">
    <source>
        <dbReference type="EMBL" id="MBB3132106.1"/>
    </source>
</evidence>
<dbReference type="Proteomes" id="UP000517523">
    <property type="component" value="Unassembled WGS sequence"/>
</dbReference>
<reference evidence="2 3" key="1">
    <citation type="submission" date="2020-08" db="EMBL/GenBank/DDBJ databases">
        <title>Genomic Encyclopedia of Type Strains, Phase III (KMG-III): the genomes of soil and plant-associated and newly described type strains.</title>
        <authorList>
            <person name="Whitman W."/>
        </authorList>
    </citation>
    <scope>NUCLEOTIDE SEQUENCE [LARGE SCALE GENOMIC DNA]</scope>
    <source>
        <strain evidence="2 3">CECT 5831</strain>
    </source>
</reference>
<dbReference type="SUPFAM" id="SSF51126">
    <property type="entry name" value="Pectin lyase-like"/>
    <property type="match status" value="1"/>
</dbReference>
<dbReference type="InterPro" id="IPR011050">
    <property type="entry name" value="Pectin_lyase_fold/virulence"/>
</dbReference>
<dbReference type="InterPro" id="IPR012334">
    <property type="entry name" value="Pectin_lyas_fold"/>
</dbReference>
<dbReference type="AlphaFoldDB" id="A0A839TYT8"/>
<dbReference type="InterPro" id="IPR024535">
    <property type="entry name" value="RHGA/B-epi-like_pectate_lyase"/>
</dbReference>
<dbReference type="Pfam" id="PF12708">
    <property type="entry name" value="Pect-lyase_RHGA_epim"/>
    <property type="match status" value="1"/>
</dbReference>
<dbReference type="RefSeq" id="WP_183587650.1">
    <property type="nucleotide sequence ID" value="NZ_JACHXJ010000012.1"/>
</dbReference>
<sequence length="426" mass="45795">MDLGKIAMALAAEIAAKPLQQAFVSPEDFGAKGDGVHDDTSGLRQAIQVAETTGKEVYLSPNKIYAFSDTLLINKPLTITGGGSWETFDNTDRPSSKPFLKGTILLMTASGKDAIRITVSAQSVNLKNFGILFDKQFVDTGHGINAIPPSVDDHYDHGLFSSVWENIKVAGHDGNHYAFHIVNPLYDTFINLRGYGGGILCFDNDSAGGWHYGNTVVMHPYGILMQGGSADGYRLKSTTDKLNFVTMIRPQVNVESMLPGLGGVSPTNAQHPVNGDWNTAQCTIIDGDFESGIGILDNWYGQMGWDVSEGGYLGFVREPFTDYVPTSGNRNKNEMGKGGHMLGSVTLNPTSTEAATLTISVGPDTSPENTTTILDMSIPAGAPAGQVLPYSFYVRAGWYYTITTTNATLGKLRNTNQRGWGLSKSG</sequence>
<dbReference type="Gene3D" id="2.160.20.10">
    <property type="entry name" value="Single-stranded right-handed beta-helix, Pectin lyase-like"/>
    <property type="match status" value="1"/>
</dbReference>
<gene>
    <name evidence="2" type="ORF">FHS19_006833</name>
</gene>
<comment type="caution">
    <text evidence="2">The sequence shown here is derived from an EMBL/GenBank/DDBJ whole genome shotgun (WGS) entry which is preliminary data.</text>
</comment>
<evidence type="ECO:0000259" key="1">
    <source>
        <dbReference type="Pfam" id="PF12708"/>
    </source>
</evidence>
<proteinExistence type="predicted"/>
<feature type="domain" description="Rhamnogalacturonase A/B/Epimerase-like pectate lyase" evidence="1">
    <location>
        <begin position="24"/>
        <end position="87"/>
    </location>
</feature>
<protein>
    <recommendedName>
        <fullName evidence="1">Rhamnogalacturonase A/B/Epimerase-like pectate lyase domain-containing protein</fullName>
    </recommendedName>
</protein>
<organism evidence="2 3">
    <name type="scientific">Paenibacillus rhizosphaerae</name>
    <dbReference type="NCBI Taxonomy" id="297318"/>
    <lineage>
        <taxon>Bacteria</taxon>
        <taxon>Bacillati</taxon>
        <taxon>Bacillota</taxon>
        <taxon>Bacilli</taxon>
        <taxon>Bacillales</taxon>
        <taxon>Paenibacillaceae</taxon>
        <taxon>Paenibacillus</taxon>
    </lineage>
</organism>
<dbReference type="EMBL" id="JACHXJ010000012">
    <property type="protein sequence ID" value="MBB3132106.1"/>
    <property type="molecule type" value="Genomic_DNA"/>
</dbReference>